<keyword evidence="4" id="KW-1185">Reference proteome</keyword>
<sequence>MLLRRFFKYLVLIALVGIIGKVSAQDSKLAFNGYIKDMQTFYNLKTPVTLGPNQTFDNITYNLLHNRLNFKWYTNSWLTTTFEFRNRLFSGKFINDYPEYASMIEKDNGWMDLSWNWATGKGWFVNTTIDRIYFDMNFNKWNVRVGRQRINWGINLVWNPNDVFNAFDYFDFDYEERPGTDAIKITRYTGVMSSAELVYKGGRNSDQMALAGRYRFNLHNYDFQIIGGWVGTDWIVGTGWAGDIHGAGFRGEITHFEPLPDKKDVSFASTVASVSADYTFTNSLYIHSSVLYNSHGTNGPAGGMNYLMNANLSAKMLSLAKWSLFGQVSYPVTPLINADFSSIVNPGDGSFYLGPGVTLSITDNLDFFVMGQLFEGNSGTEFGDYGKAWFARLKWSF</sequence>
<protein>
    <recommendedName>
        <fullName evidence="5">Alginate export protein</fullName>
    </recommendedName>
</protein>
<gene>
    <name evidence="2" type="ORF">CLV93_105242</name>
    <name evidence="1" type="ORF">JCM18694_15830</name>
</gene>
<dbReference type="Proteomes" id="UP000396862">
    <property type="component" value="Unassembled WGS sequence"/>
</dbReference>
<reference evidence="1 4" key="2">
    <citation type="submission" date="2019-10" db="EMBL/GenBank/DDBJ databases">
        <title>Prolixibacter strains distinguished by the presence of nitrate reductase genes were adept at nitrate-dependent anaerobic corrosion of metallic iron and carbon steel.</title>
        <authorList>
            <person name="Iino T."/>
            <person name="Shono N."/>
            <person name="Ito K."/>
            <person name="Nakamura R."/>
            <person name="Sueoka K."/>
            <person name="Harayama S."/>
            <person name="Ohkuma M."/>
        </authorList>
    </citation>
    <scope>NUCLEOTIDE SEQUENCE [LARGE SCALE GENOMIC DNA]</scope>
    <source>
        <strain evidence="1 4">MIC1-1</strain>
    </source>
</reference>
<dbReference type="EMBL" id="BLAU01000001">
    <property type="protein sequence ID" value="GET21337.1"/>
    <property type="molecule type" value="Genomic_DNA"/>
</dbReference>
<evidence type="ECO:0008006" key="5">
    <source>
        <dbReference type="Google" id="ProtNLM"/>
    </source>
</evidence>
<comment type="caution">
    <text evidence="2">The sequence shown here is derived from an EMBL/GenBank/DDBJ whole genome shotgun (WGS) entry which is preliminary data.</text>
</comment>
<organism evidence="2 3">
    <name type="scientific">Prolixibacter denitrificans</name>
    <dbReference type="NCBI Taxonomy" id="1541063"/>
    <lineage>
        <taxon>Bacteria</taxon>
        <taxon>Pseudomonadati</taxon>
        <taxon>Bacteroidota</taxon>
        <taxon>Bacteroidia</taxon>
        <taxon>Marinilabiliales</taxon>
        <taxon>Prolixibacteraceae</taxon>
        <taxon>Prolixibacter</taxon>
    </lineage>
</organism>
<dbReference type="OrthoDB" id="5383458at2"/>
<proteinExistence type="predicted"/>
<evidence type="ECO:0000313" key="4">
    <source>
        <dbReference type="Proteomes" id="UP000396862"/>
    </source>
</evidence>
<dbReference type="Proteomes" id="UP000240621">
    <property type="component" value="Unassembled WGS sequence"/>
</dbReference>
<evidence type="ECO:0000313" key="3">
    <source>
        <dbReference type="Proteomes" id="UP000240621"/>
    </source>
</evidence>
<dbReference type="AlphaFoldDB" id="A0A2P8CCZ3"/>
<dbReference type="RefSeq" id="WP_106542436.1">
    <property type="nucleotide sequence ID" value="NZ_BLAU01000001.1"/>
</dbReference>
<name>A0A2P8CCZ3_9BACT</name>
<accession>A0A2P8CCZ3</accession>
<evidence type="ECO:0000313" key="2">
    <source>
        <dbReference type="EMBL" id="PSK82848.1"/>
    </source>
</evidence>
<reference evidence="2 3" key="1">
    <citation type="submission" date="2018-03" db="EMBL/GenBank/DDBJ databases">
        <title>Genomic Encyclopedia of Archaeal and Bacterial Type Strains, Phase II (KMG-II): from individual species to whole genera.</title>
        <authorList>
            <person name="Goeker M."/>
        </authorList>
    </citation>
    <scope>NUCLEOTIDE SEQUENCE [LARGE SCALE GENOMIC DNA]</scope>
    <source>
        <strain evidence="2 3">DSM 27267</strain>
    </source>
</reference>
<dbReference type="EMBL" id="PYGC01000005">
    <property type="protein sequence ID" value="PSK82848.1"/>
    <property type="molecule type" value="Genomic_DNA"/>
</dbReference>
<evidence type="ECO:0000313" key="1">
    <source>
        <dbReference type="EMBL" id="GET21337.1"/>
    </source>
</evidence>